<dbReference type="RefSeq" id="WP_265508736.1">
    <property type="nucleotide sequence ID" value="NZ_JAOTBE010000107.1"/>
</dbReference>
<keyword evidence="2" id="KW-0762">Sugar transport</keyword>
<dbReference type="Pfam" id="PF00005">
    <property type="entry name" value="ABC_tran"/>
    <property type="match status" value="1"/>
</dbReference>
<evidence type="ECO:0000256" key="3">
    <source>
        <dbReference type="ARBA" id="ARBA00022737"/>
    </source>
</evidence>
<dbReference type="InterPro" id="IPR003439">
    <property type="entry name" value="ABC_transporter-like_ATP-bd"/>
</dbReference>
<evidence type="ECO:0000313" key="9">
    <source>
        <dbReference type="Proteomes" id="UP001589795"/>
    </source>
</evidence>
<evidence type="ECO:0000256" key="5">
    <source>
        <dbReference type="ARBA" id="ARBA00022840"/>
    </source>
</evidence>
<dbReference type="Gene3D" id="3.40.50.300">
    <property type="entry name" value="P-loop containing nucleotide triphosphate hydrolases"/>
    <property type="match status" value="1"/>
</dbReference>
<keyword evidence="6" id="KW-0472">Membrane</keyword>
<dbReference type="PANTHER" id="PTHR43790">
    <property type="entry name" value="CARBOHYDRATE TRANSPORT ATP-BINDING PROTEIN MG119-RELATED"/>
    <property type="match status" value="1"/>
</dbReference>
<keyword evidence="6" id="KW-1133">Transmembrane helix</keyword>
<dbReference type="Proteomes" id="UP001589795">
    <property type="component" value="Unassembled WGS sequence"/>
</dbReference>
<sequence length="108" mass="11724">MLYLSEERKHHDIFPLLSLCDIIGMSVLPLTSGVAGIDFAKERSLVRRVIDNHGIHASGRGQRMWTLPGGNRQKAIIGRAMATTPPILIFDEPTKGSTSASSPRSIAS</sequence>
<proteinExistence type="predicted"/>
<accession>A0ABV6CER5</accession>
<protein>
    <submittedName>
        <fullName evidence="8">ATP-binding cassette domain-containing protein</fullName>
    </submittedName>
</protein>
<comment type="caution">
    <text evidence="8">The sequence shown here is derived from an EMBL/GenBank/DDBJ whole genome shotgun (WGS) entry which is preliminary data.</text>
</comment>
<dbReference type="InterPro" id="IPR027417">
    <property type="entry name" value="P-loop_NTPase"/>
</dbReference>
<dbReference type="EMBL" id="JBHLWQ010000024">
    <property type="protein sequence ID" value="MFC0199227.1"/>
    <property type="molecule type" value="Genomic_DNA"/>
</dbReference>
<evidence type="ECO:0000256" key="2">
    <source>
        <dbReference type="ARBA" id="ARBA00022597"/>
    </source>
</evidence>
<keyword evidence="3" id="KW-0677">Repeat</keyword>
<reference evidence="8 9" key="1">
    <citation type="submission" date="2024-09" db="EMBL/GenBank/DDBJ databases">
        <authorList>
            <person name="Sun Q."/>
            <person name="Mori K."/>
        </authorList>
    </citation>
    <scope>NUCLEOTIDE SEQUENCE [LARGE SCALE GENOMIC DNA]</scope>
    <source>
        <strain evidence="8 9">CCM 7904</strain>
    </source>
</reference>
<feature type="domain" description="ABC transporter" evidence="7">
    <location>
        <begin position="56"/>
        <end position="94"/>
    </location>
</feature>
<keyword evidence="5 8" id="KW-0067">ATP-binding</keyword>
<keyword evidence="6" id="KW-0812">Transmembrane</keyword>
<evidence type="ECO:0000256" key="6">
    <source>
        <dbReference type="SAM" id="Phobius"/>
    </source>
</evidence>
<keyword evidence="9" id="KW-1185">Reference proteome</keyword>
<dbReference type="PANTHER" id="PTHR43790:SF9">
    <property type="entry name" value="GALACTOFURANOSE TRANSPORTER ATP-BINDING PROTEIN YTFR"/>
    <property type="match status" value="1"/>
</dbReference>
<dbReference type="InterPro" id="IPR050107">
    <property type="entry name" value="ABC_carbohydrate_import_ATPase"/>
</dbReference>
<evidence type="ECO:0000259" key="7">
    <source>
        <dbReference type="Pfam" id="PF00005"/>
    </source>
</evidence>
<name>A0ABV6CER5_9RHOB</name>
<gene>
    <name evidence="8" type="ORF">ACFFIZ_02495</name>
</gene>
<evidence type="ECO:0000313" key="8">
    <source>
        <dbReference type="EMBL" id="MFC0199227.1"/>
    </source>
</evidence>
<feature type="transmembrane region" description="Helical" evidence="6">
    <location>
        <begin position="13"/>
        <end position="37"/>
    </location>
</feature>
<dbReference type="SUPFAM" id="SSF52540">
    <property type="entry name" value="P-loop containing nucleoside triphosphate hydrolases"/>
    <property type="match status" value="1"/>
</dbReference>
<evidence type="ECO:0000256" key="4">
    <source>
        <dbReference type="ARBA" id="ARBA00022741"/>
    </source>
</evidence>
<keyword evidence="1" id="KW-0813">Transport</keyword>
<evidence type="ECO:0000256" key="1">
    <source>
        <dbReference type="ARBA" id="ARBA00022448"/>
    </source>
</evidence>
<dbReference type="GO" id="GO:0005524">
    <property type="term" value="F:ATP binding"/>
    <property type="evidence" value="ECO:0007669"/>
    <property type="project" value="UniProtKB-KW"/>
</dbReference>
<keyword evidence="4" id="KW-0547">Nucleotide-binding</keyword>
<organism evidence="8 9">
    <name type="scientific">Paracoccus rhizosphaerae</name>
    <dbReference type="NCBI Taxonomy" id="1133347"/>
    <lineage>
        <taxon>Bacteria</taxon>
        <taxon>Pseudomonadati</taxon>
        <taxon>Pseudomonadota</taxon>
        <taxon>Alphaproteobacteria</taxon>
        <taxon>Rhodobacterales</taxon>
        <taxon>Paracoccaceae</taxon>
        <taxon>Paracoccus</taxon>
    </lineage>
</organism>